<evidence type="ECO:0000256" key="1">
    <source>
        <dbReference type="SAM" id="MobiDB-lite"/>
    </source>
</evidence>
<dbReference type="SUPFAM" id="SSF47473">
    <property type="entry name" value="EF-hand"/>
    <property type="match status" value="1"/>
</dbReference>
<proteinExistence type="predicted"/>
<protein>
    <recommendedName>
        <fullName evidence="4">EF-hand domain-containing protein</fullName>
    </recommendedName>
</protein>
<accession>A0A3M7T646</accession>
<dbReference type="EMBL" id="REGN01000215">
    <property type="protein sequence ID" value="RNA43543.1"/>
    <property type="molecule type" value="Genomic_DNA"/>
</dbReference>
<reference evidence="2 3" key="1">
    <citation type="journal article" date="2018" name="Sci. Rep.">
        <title>Genomic signatures of local adaptation to the degree of environmental predictability in rotifers.</title>
        <authorList>
            <person name="Franch-Gras L."/>
            <person name="Hahn C."/>
            <person name="Garcia-Roger E.M."/>
            <person name="Carmona M.J."/>
            <person name="Serra M."/>
            <person name="Gomez A."/>
        </authorList>
    </citation>
    <scope>NUCLEOTIDE SEQUENCE [LARGE SCALE GENOMIC DNA]</scope>
    <source>
        <strain evidence="2">HYR1</strain>
    </source>
</reference>
<evidence type="ECO:0000313" key="2">
    <source>
        <dbReference type="EMBL" id="RNA43543.1"/>
    </source>
</evidence>
<dbReference type="OrthoDB" id="10475919at2759"/>
<comment type="caution">
    <text evidence="2">The sequence shown here is derived from an EMBL/GenBank/DDBJ whole genome shotgun (WGS) entry which is preliminary data.</text>
</comment>
<dbReference type="InterPro" id="IPR011992">
    <property type="entry name" value="EF-hand-dom_pair"/>
</dbReference>
<feature type="compositionally biased region" description="Basic and acidic residues" evidence="1">
    <location>
        <begin position="146"/>
        <end position="157"/>
    </location>
</feature>
<dbReference type="Proteomes" id="UP000276133">
    <property type="component" value="Unassembled WGS sequence"/>
</dbReference>
<feature type="region of interest" description="Disordered" evidence="1">
    <location>
        <begin position="103"/>
        <end position="157"/>
    </location>
</feature>
<gene>
    <name evidence="2" type="ORF">BpHYR1_044653</name>
</gene>
<evidence type="ECO:0000313" key="3">
    <source>
        <dbReference type="Proteomes" id="UP000276133"/>
    </source>
</evidence>
<dbReference type="AlphaFoldDB" id="A0A3M7T646"/>
<keyword evidence="3" id="KW-1185">Reference proteome</keyword>
<name>A0A3M7T646_BRAPC</name>
<organism evidence="2 3">
    <name type="scientific">Brachionus plicatilis</name>
    <name type="common">Marine rotifer</name>
    <name type="synonym">Brachionus muelleri</name>
    <dbReference type="NCBI Taxonomy" id="10195"/>
    <lineage>
        <taxon>Eukaryota</taxon>
        <taxon>Metazoa</taxon>
        <taxon>Spiralia</taxon>
        <taxon>Gnathifera</taxon>
        <taxon>Rotifera</taxon>
        <taxon>Eurotatoria</taxon>
        <taxon>Monogononta</taxon>
        <taxon>Pseudotrocha</taxon>
        <taxon>Ploima</taxon>
        <taxon>Brachionidae</taxon>
        <taxon>Brachionus</taxon>
    </lineage>
</organism>
<evidence type="ECO:0008006" key="4">
    <source>
        <dbReference type="Google" id="ProtNLM"/>
    </source>
</evidence>
<sequence length="287" mass="33363">MNVEKQPATAFDEIYRASNENFKRYSTRLSYSKSVNSSLTTTSSKFADSLQKTDSQMSKTQTGIRHISIKFLTPLSSRPANVTLKELNVEKISLKPRKIVYKDKSEQILPKNHQNSREPKMSNKKKRKDRFSKSYPSVSALKSNKKPRENRSNLKTRFEESENFQRHCYDKVIPELDNGFESMRIDLNSLEKDEFDCKCKEKFSTVSVGSIFESNEMVIDNLYESINTNDNGLVSITDVIRVLNNWNKLNRNQYTHNNIKMLIKSIANNGFIDYEQFKSTFLFNLLN</sequence>